<evidence type="ECO:0000259" key="1">
    <source>
        <dbReference type="Pfam" id="PF07883"/>
    </source>
</evidence>
<feature type="non-terminal residue" evidence="2">
    <location>
        <position position="126"/>
    </location>
</feature>
<name>A0A2V2YZW1_9BACL</name>
<sequence>MTQWQGRSDFLASLTSGELLFPRGAQLAIAEWEAPGTPPGEEPLWIAPLHLHHHDDEAWYVLHGTLSVRVGDEVVTAKQGEAVIVPHGTPHTFWNPSAETTRYLIIMQGQVHPLIEAIHRLEQRDP</sequence>
<dbReference type="RefSeq" id="WP_110042085.1">
    <property type="nucleotide sequence ID" value="NZ_QGTQ01000001.1"/>
</dbReference>
<organism evidence="2 3">
    <name type="scientific">Paenibacillus cellulosilyticus</name>
    <dbReference type="NCBI Taxonomy" id="375489"/>
    <lineage>
        <taxon>Bacteria</taxon>
        <taxon>Bacillati</taxon>
        <taxon>Bacillota</taxon>
        <taxon>Bacilli</taxon>
        <taxon>Bacillales</taxon>
        <taxon>Paenibacillaceae</taxon>
        <taxon>Paenibacillus</taxon>
    </lineage>
</organism>
<dbReference type="InterPro" id="IPR053146">
    <property type="entry name" value="QDO-like"/>
</dbReference>
<protein>
    <recommendedName>
        <fullName evidence="1">Cupin type-2 domain-containing protein</fullName>
    </recommendedName>
</protein>
<dbReference type="EMBL" id="QGTQ01000001">
    <property type="protein sequence ID" value="PWW08563.1"/>
    <property type="molecule type" value="Genomic_DNA"/>
</dbReference>
<accession>A0A2V2YZW1</accession>
<dbReference type="SUPFAM" id="SSF51182">
    <property type="entry name" value="RmlC-like cupins"/>
    <property type="match status" value="1"/>
</dbReference>
<dbReference type="PANTHER" id="PTHR36440">
    <property type="entry name" value="PUTATIVE (AFU_ORTHOLOGUE AFUA_8G07350)-RELATED"/>
    <property type="match status" value="1"/>
</dbReference>
<dbReference type="InterPro" id="IPR014710">
    <property type="entry name" value="RmlC-like_jellyroll"/>
</dbReference>
<keyword evidence="3" id="KW-1185">Reference proteome</keyword>
<comment type="caution">
    <text evidence="2">The sequence shown here is derived from an EMBL/GenBank/DDBJ whole genome shotgun (WGS) entry which is preliminary data.</text>
</comment>
<evidence type="ECO:0000313" key="3">
    <source>
        <dbReference type="Proteomes" id="UP000246635"/>
    </source>
</evidence>
<reference evidence="2 3" key="1">
    <citation type="submission" date="2018-05" db="EMBL/GenBank/DDBJ databases">
        <title>Genomic Encyclopedia of Type Strains, Phase III (KMG-III): the genomes of soil and plant-associated and newly described type strains.</title>
        <authorList>
            <person name="Whitman W."/>
        </authorList>
    </citation>
    <scope>NUCLEOTIDE SEQUENCE [LARGE SCALE GENOMIC DNA]</scope>
    <source>
        <strain evidence="2 3">CECT 5696</strain>
    </source>
</reference>
<evidence type="ECO:0000313" key="2">
    <source>
        <dbReference type="EMBL" id="PWW08563.1"/>
    </source>
</evidence>
<gene>
    <name evidence="2" type="ORF">DFQ01_101286</name>
</gene>
<dbReference type="Pfam" id="PF07883">
    <property type="entry name" value="Cupin_2"/>
    <property type="match status" value="1"/>
</dbReference>
<dbReference type="OrthoDB" id="9794183at2"/>
<dbReference type="InterPro" id="IPR013096">
    <property type="entry name" value="Cupin_2"/>
</dbReference>
<dbReference type="PANTHER" id="PTHR36440:SF1">
    <property type="entry name" value="PUTATIVE (AFU_ORTHOLOGUE AFUA_8G07350)-RELATED"/>
    <property type="match status" value="1"/>
</dbReference>
<dbReference type="Gene3D" id="2.60.120.10">
    <property type="entry name" value="Jelly Rolls"/>
    <property type="match status" value="1"/>
</dbReference>
<proteinExistence type="predicted"/>
<dbReference type="AlphaFoldDB" id="A0A2V2YZW1"/>
<dbReference type="InterPro" id="IPR011051">
    <property type="entry name" value="RmlC_Cupin_sf"/>
</dbReference>
<feature type="domain" description="Cupin type-2" evidence="1">
    <location>
        <begin position="47"/>
        <end position="106"/>
    </location>
</feature>
<dbReference type="Proteomes" id="UP000246635">
    <property type="component" value="Unassembled WGS sequence"/>
</dbReference>